<dbReference type="Proteomes" id="UP000030669">
    <property type="component" value="Unassembled WGS sequence"/>
</dbReference>
<dbReference type="KEGG" id="gtr:GLOTRDRAFT_44528"/>
<dbReference type="OMA" id="MATRNIP"/>
<dbReference type="HOGENOM" id="CLU_157401_0_0_1"/>
<dbReference type="OrthoDB" id="2722301at2759"/>
<feature type="non-terminal residue" evidence="1">
    <location>
        <position position="1"/>
    </location>
</feature>
<evidence type="ECO:0000313" key="2">
    <source>
        <dbReference type="Proteomes" id="UP000030669"/>
    </source>
</evidence>
<reference evidence="1 2" key="1">
    <citation type="journal article" date="2012" name="Science">
        <title>The Paleozoic origin of enzymatic lignin decomposition reconstructed from 31 fungal genomes.</title>
        <authorList>
            <person name="Floudas D."/>
            <person name="Binder M."/>
            <person name="Riley R."/>
            <person name="Barry K."/>
            <person name="Blanchette R.A."/>
            <person name="Henrissat B."/>
            <person name="Martinez A.T."/>
            <person name="Otillar R."/>
            <person name="Spatafora J.W."/>
            <person name="Yadav J.S."/>
            <person name="Aerts A."/>
            <person name="Benoit I."/>
            <person name="Boyd A."/>
            <person name="Carlson A."/>
            <person name="Copeland A."/>
            <person name="Coutinho P.M."/>
            <person name="de Vries R.P."/>
            <person name="Ferreira P."/>
            <person name="Findley K."/>
            <person name="Foster B."/>
            <person name="Gaskell J."/>
            <person name="Glotzer D."/>
            <person name="Gorecki P."/>
            <person name="Heitman J."/>
            <person name="Hesse C."/>
            <person name="Hori C."/>
            <person name="Igarashi K."/>
            <person name="Jurgens J.A."/>
            <person name="Kallen N."/>
            <person name="Kersten P."/>
            <person name="Kohler A."/>
            <person name="Kuees U."/>
            <person name="Kumar T.K.A."/>
            <person name="Kuo A."/>
            <person name="LaButti K."/>
            <person name="Larrondo L.F."/>
            <person name="Lindquist E."/>
            <person name="Ling A."/>
            <person name="Lombard V."/>
            <person name="Lucas S."/>
            <person name="Lundell T."/>
            <person name="Martin R."/>
            <person name="McLaughlin D.J."/>
            <person name="Morgenstern I."/>
            <person name="Morin E."/>
            <person name="Murat C."/>
            <person name="Nagy L.G."/>
            <person name="Nolan M."/>
            <person name="Ohm R.A."/>
            <person name="Patyshakuliyeva A."/>
            <person name="Rokas A."/>
            <person name="Ruiz-Duenas F.J."/>
            <person name="Sabat G."/>
            <person name="Salamov A."/>
            <person name="Samejima M."/>
            <person name="Schmutz J."/>
            <person name="Slot J.C."/>
            <person name="St John F."/>
            <person name="Stenlid J."/>
            <person name="Sun H."/>
            <person name="Sun S."/>
            <person name="Syed K."/>
            <person name="Tsang A."/>
            <person name="Wiebenga A."/>
            <person name="Young D."/>
            <person name="Pisabarro A."/>
            <person name="Eastwood D.C."/>
            <person name="Martin F."/>
            <person name="Cullen D."/>
            <person name="Grigoriev I.V."/>
            <person name="Hibbett D.S."/>
        </authorList>
    </citation>
    <scope>NUCLEOTIDE SEQUENCE [LARGE SCALE GENOMIC DNA]</scope>
    <source>
        <strain evidence="1 2">ATCC 11539</strain>
    </source>
</reference>
<dbReference type="STRING" id="670483.S7Q374"/>
<sequence>ILVPLLDHMTTDDISRRFTAAEAYHFIDETISNMSEVELSAEVPEEVLGKMPSLEDLWKSLPQEFILQWRAYRSPPLSWSTRILRFISTRFTYNINPLGFRFLAFVRRILGR</sequence>
<keyword evidence="2" id="KW-1185">Reference proteome</keyword>
<protein>
    <submittedName>
        <fullName evidence="1">Uncharacterized protein</fullName>
    </submittedName>
</protein>
<evidence type="ECO:0000313" key="1">
    <source>
        <dbReference type="EMBL" id="EPQ53938.1"/>
    </source>
</evidence>
<name>S7Q374_GLOTA</name>
<organism evidence="1 2">
    <name type="scientific">Gloeophyllum trabeum (strain ATCC 11539 / FP-39264 / Madison 617)</name>
    <name type="common">Brown rot fungus</name>
    <dbReference type="NCBI Taxonomy" id="670483"/>
    <lineage>
        <taxon>Eukaryota</taxon>
        <taxon>Fungi</taxon>
        <taxon>Dikarya</taxon>
        <taxon>Basidiomycota</taxon>
        <taxon>Agaricomycotina</taxon>
        <taxon>Agaricomycetes</taxon>
        <taxon>Gloeophyllales</taxon>
        <taxon>Gloeophyllaceae</taxon>
        <taxon>Gloeophyllum</taxon>
    </lineage>
</organism>
<dbReference type="eggNOG" id="ENOG502R20H">
    <property type="taxonomic scope" value="Eukaryota"/>
</dbReference>
<dbReference type="GeneID" id="19306283"/>
<accession>S7Q374</accession>
<dbReference type="AlphaFoldDB" id="S7Q374"/>
<dbReference type="RefSeq" id="XP_007867249.1">
    <property type="nucleotide sequence ID" value="XM_007869058.1"/>
</dbReference>
<gene>
    <name evidence="1" type="ORF">GLOTRDRAFT_44528</name>
</gene>
<dbReference type="EMBL" id="KB469304">
    <property type="protein sequence ID" value="EPQ53938.1"/>
    <property type="molecule type" value="Genomic_DNA"/>
</dbReference>
<proteinExistence type="predicted"/>